<dbReference type="InterPro" id="IPR036291">
    <property type="entry name" value="NAD(P)-bd_dom_sf"/>
</dbReference>
<comment type="caution">
    <text evidence="2">The sequence shown here is derived from an EMBL/GenBank/DDBJ whole genome shotgun (WGS) entry which is preliminary data.</text>
</comment>
<name>A0AAD5XNT7_9FUNG</name>
<proteinExistence type="predicted"/>
<dbReference type="EMBL" id="JADGJQ010000048">
    <property type="protein sequence ID" value="KAJ3175776.1"/>
    <property type="molecule type" value="Genomic_DNA"/>
</dbReference>
<dbReference type="PANTHER" id="PTHR33303">
    <property type="entry name" value="CYTOPLASMIC PROTEIN-RELATED"/>
    <property type="match status" value="1"/>
</dbReference>
<dbReference type="Pfam" id="PF13380">
    <property type="entry name" value="CoA_binding_2"/>
    <property type="match status" value="1"/>
</dbReference>
<gene>
    <name evidence="2" type="ORF">HDU87_005770</name>
</gene>
<evidence type="ECO:0000259" key="1">
    <source>
        <dbReference type="SMART" id="SM00881"/>
    </source>
</evidence>
<keyword evidence="3" id="KW-1185">Reference proteome</keyword>
<dbReference type="SUPFAM" id="SSF51735">
    <property type="entry name" value="NAD(P)-binding Rossmann-fold domains"/>
    <property type="match status" value="1"/>
</dbReference>
<sequence>MTPPTYASAAKMAQAQARFFSAKKFAVVGASQDPSKFGHRIFKWYLDRNLTAVPINPSAPNVLNVPTVASLQSLLSPADYSVSVITPPNVTRGVIEAAAELGIKNVWLQPGAESADVIAKAQDLGLNVIAGGGACVLVSGDEALRAAAKL</sequence>
<dbReference type="InterPro" id="IPR003781">
    <property type="entry name" value="CoA-bd"/>
</dbReference>
<dbReference type="PANTHER" id="PTHR33303:SF2">
    <property type="entry name" value="COA-BINDING DOMAIN-CONTAINING PROTEIN"/>
    <property type="match status" value="1"/>
</dbReference>
<evidence type="ECO:0000313" key="3">
    <source>
        <dbReference type="Proteomes" id="UP001212152"/>
    </source>
</evidence>
<dbReference type="Gene3D" id="3.40.50.720">
    <property type="entry name" value="NAD(P)-binding Rossmann-like Domain"/>
    <property type="match status" value="1"/>
</dbReference>
<dbReference type="AlphaFoldDB" id="A0AAD5XNT7"/>
<evidence type="ECO:0000313" key="2">
    <source>
        <dbReference type="EMBL" id="KAJ3175776.1"/>
    </source>
</evidence>
<dbReference type="Proteomes" id="UP001212152">
    <property type="component" value="Unassembled WGS sequence"/>
</dbReference>
<dbReference type="SMART" id="SM00881">
    <property type="entry name" value="CoA_binding"/>
    <property type="match status" value="1"/>
</dbReference>
<feature type="domain" description="CoA-binding" evidence="1">
    <location>
        <begin position="19"/>
        <end position="112"/>
    </location>
</feature>
<reference evidence="2" key="1">
    <citation type="submission" date="2020-05" db="EMBL/GenBank/DDBJ databases">
        <title>Phylogenomic resolution of chytrid fungi.</title>
        <authorList>
            <person name="Stajich J.E."/>
            <person name="Amses K."/>
            <person name="Simmons R."/>
            <person name="Seto K."/>
            <person name="Myers J."/>
            <person name="Bonds A."/>
            <person name="Quandt C.A."/>
            <person name="Barry K."/>
            <person name="Liu P."/>
            <person name="Grigoriev I."/>
            <person name="Longcore J.E."/>
            <person name="James T.Y."/>
        </authorList>
    </citation>
    <scope>NUCLEOTIDE SEQUENCE</scope>
    <source>
        <strain evidence="2">JEL0379</strain>
    </source>
</reference>
<organism evidence="2 3">
    <name type="scientific">Geranomyces variabilis</name>
    <dbReference type="NCBI Taxonomy" id="109894"/>
    <lineage>
        <taxon>Eukaryota</taxon>
        <taxon>Fungi</taxon>
        <taxon>Fungi incertae sedis</taxon>
        <taxon>Chytridiomycota</taxon>
        <taxon>Chytridiomycota incertae sedis</taxon>
        <taxon>Chytridiomycetes</taxon>
        <taxon>Spizellomycetales</taxon>
        <taxon>Powellomycetaceae</taxon>
        <taxon>Geranomyces</taxon>
    </lineage>
</organism>
<accession>A0AAD5XNT7</accession>
<protein>
    <recommendedName>
        <fullName evidence="1">CoA-binding domain-containing protein</fullName>
    </recommendedName>
</protein>